<keyword evidence="2" id="KW-1185">Reference proteome</keyword>
<dbReference type="InterPro" id="IPR012429">
    <property type="entry name" value="HGSNAT_cat"/>
</dbReference>
<dbReference type="AlphaFoldDB" id="A0A6M8NAU3"/>
<proteinExistence type="predicted"/>
<accession>A0A6M8NAU3</accession>
<dbReference type="Pfam" id="PF07786">
    <property type="entry name" value="HGSNAT_cat"/>
    <property type="match status" value="1"/>
</dbReference>
<dbReference type="EMBL" id="NXII01000010">
    <property type="protein sequence ID" value="RXI40437.1"/>
    <property type="molecule type" value="Genomic_DNA"/>
</dbReference>
<dbReference type="PANTHER" id="PTHR40407:SF1">
    <property type="entry name" value="HEPARAN-ALPHA-GLUCOSAMINIDE N-ACETYLTRANSFERASE CATALYTIC DOMAIN-CONTAINING PROTEIN"/>
    <property type="match status" value="1"/>
</dbReference>
<organism evidence="1 2">
    <name type="scientific">Arcobacter cloacae</name>
    <dbReference type="NCBI Taxonomy" id="1054034"/>
    <lineage>
        <taxon>Bacteria</taxon>
        <taxon>Pseudomonadati</taxon>
        <taxon>Campylobacterota</taxon>
        <taxon>Epsilonproteobacteria</taxon>
        <taxon>Campylobacterales</taxon>
        <taxon>Arcobacteraceae</taxon>
        <taxon>Arcobacter</taxon>
    </lineage>
</organism>
<name>A0A6M8NAU3_9BACT</name>
<dbReference type="Proteomes" id="UP000290378">
    <property type="component" value="Unassembled WGS sequence"/>
</dbReference>
<reference evidence="1 2" key="1">
    <citation type="submission" date="2017-09" db="EMBL/GenBank/DDBJ databases">
        <title>Genomics of the genus Arcobacter.</title>
        <authorList>
            <person name="Perez-Cataluna A."/>
            <person name="Figueras M.J."/>
            <person name="Salas-Masso N."/>
        </authorList>
    </citation>
    <scope>NUCLEOTIDE SEQUENCE [LARGE SCALE GENOMIC DNA]</scope>
    <source>
        <strain evidence="1 2">CECT 7834</strain>
    </source>
</reference>
<evidence type="ECO:0000313" key="2">
    <source>
        <dbReference type="Proteomes" id="UP000290378"/>
    </source>
</evidence>
<gene>
    <name evidence="1" type="ORF">CP963_08585</name>
</gene>
<comment type="caution">
    <text evidence="1">The sequence shown here is derived from an EMBL/GenBank/DDBJ whole genome shotgun (WGS) entry which is preliminary data.</text>
</comment>
<dbReference type="RefSeq" id="WP_129013762.1">
    <property type="nucleotide sequence ID" value="NZ_CBCSEI010000010.1"/>
</dbReference>
<sequence length="385" mass="45522">MKLFQEQINQRLLSIDILRGFIMILMLLDHVRETFFLHFQVADPMDITTTNGTLIISRLLAHICAPTFIFLTGLSAYLYMQKIQSKKETSWFLFTRGLFLIFLEITFVNFAWTFQFPIEKLYLQVIWAIGLSMISLSLLIYISKKYIFLISISIILGHNLLDNIHFTEDSIFYIPWAILHDRNWIELTENLKVRTSYPVLPWIGVIAIGFLSGSLFDKNINFEKRKKYLLKIGFSLIISFLVIRYINIYGDKPYITYDSTINTILSFLNITKYPPSLLFILLTLGISSFLLIYFEKYQNSNFLIWLKDFGSAPMFFYLLHLYFLKILYISAVFIFGLNKGEFYGFSYMWQIILCTILLAIILYFPTAWYSNLKQKRKDIKWLKYL</sequence>
<dbReference type="PANTHER" id="PTHR40407">
    <property type="entry name" value="MEMBRANE PROTEIN-LIKE PROTEIN"/>
    <property type="match status" value="1"/>
</dbReference>
<protein>
    <submittedName>
        <fullName evidence="1">Uncharacterized protein</fullName>
    </submittedName>
</protein>
<evidence type="ECO:0000313" key="1">
    <source>
        <dbReference type="EMBL" id="RXI40437.1"/>
    </source>
</evidence>